<feature type="signal peptide" evidence="1">
    <location>
        <begin position="1"/>
        <end position="18"/>
    </location>
</feature>
<organism evidence="2 3">
    <name type="scientific">Gracilibacillus oryzae</name>
    <dbReference type="NCBI Taxonomy" id="1672701"/>
    <lineage>
        <taxon>Bacteria</taxon>
        <taxon>Bacillati</taxon>
        <taxon>Bacillota</taxon>
        <taxon>Bacilli</taxon>
        <taxon>Bacillales</taxon>
        <taxon>Bacillaceae</taxon>
        <taxon>Gracilibacillus</taxon>
    </lineage>
</organism>
<evidence type="ECO:0000313" key="2">
    <source>
        <dbReference type="EMBL" id="KAB8129164.1"/>
    </source>
</evidence>
<dbReference type="EMBL" id="WEID01000077">
    <property type="protein sequence ID" value="KAB8129164.1"/>
    <property type="molecule type" value="Genomic_DNA"/>
</dbReference>
<evidence type="ECO:0000313" key="3">
    <source>
        <dbReference type="Proteomes" id="UP000480246"/>
    </source>
</evidence>
<dbReference type="PROSITE" id="PS51257">
    <property type="entry name" value="PROKAR_LIPOPROTEIN"/>
    <property type="match status" value="1"/>
</dbReference>
<dbReference type="AlphaFoldDB" id="A0A7C8KNT7"/>
<evidence type="ECO:0000256" key="1">
    <source>
        <dbReference type="SAM" id="SignalP"/>
    </source>
</evidence>
<protein>
    <submittedName>
        <fullName evidence="2">Uncharacterized protein</fullName>
    </submittedName>
</protein>
<proteinExistence type="predicted"/>
<sequence length="263" mass="29916">MKKFLTILGIMLFLTACGTSENTPAIDQEEAYQFHHQEDGMELTAEITVGETIKVSAALENVSDQPIIYNGRCGIPFQIFVQMNGSNATLQNKKQTAPKECTDIFDPNDLEEFAAGETIEKNVSYIRKFSLHGENLQAHNGEYKIHFFFHSHDGDNITADYPFTLINQDEPDILTIEQAKAMALEYEKTAEWYEKQQEKGLTIKAEEAILSSSGWHLPFQAMDDTFVHRVIVGVNYESGKIVDYHTEKIERKYWEDATSTTQD</sequence>
<reference evidence="2 3" key="1">
    <citation type="submission" date="2019-10" db="EMBL/GenBank/DDBJ databases">
        <title>Gracilibacillus sp. nov. isolated from rice seeds.</title>
        <authorList>
            <person name="He S."/>
        </authorList>
    </citation>
    <scope>NUCLEOTIDE SEQUENCE [LARGE SCALE GENOMIC DNA]</scope>
    <source>
        <strain evidence="2 3">TD8</strain>
    </source>
</reference>
<keyword evidence="3" id="KW-1185">Reference proteome</keyword>
<accession>A0A7C8KNT7</accession>
<dbReference type="RefSeq" id="WP_153405498.1">
    <property type="nucleotide sequence ID" value="NZ_ML762437.1"/>
</dbReference>
<feature type="chain" id="PRO_5039592743" evidence="1">
    <location>
        <begin position="19"/>
        <end position="263"/>
    </location>
</feature>
<gene>
    <name evidence="2" type="ORF">F9U64_15370</name>
</gene>
<name>A0A7C8KNT7_9BACI</name>
<dbReference type="Proteomes" id="UP000480246">
    <property type="component" value="Unassembled WGS sequence"/>
</dbReference>
<comment type="caution">
    <text evidence="2">The sequence shown here is derived from an EMBL/GenBank/DDBJ whole genome shotgun (WGS) entry which is preliminary data.</text>
</comment>
<dbReference type="OrthoDB" id="2845060at2"/>
<keyword evidence="1" id="KW-0732">Signal</keyword>